<gene>
    <name evidence="2" type="ORF">GCM10010842_20610</name>
</gene>
<accession>A0ABQ2J258</accession>
<comment type="caution">
    <text evidence="2">The sequence shown here is derived from an EMBL/GenBank/DDBJ whole genome shotgun (WGS) entry which is preliminary data.</text>
</comment>
<protein>
    <recommendedName>
        <fullName evidence="1">CshA domain-containing protein</fullName>
    </recommendedName>
</protein>
<dbReference type="Proteomes" id="UP000645517">
    <property type="component" value="Unassembled WGS sequence"/>
</dbReference>
<dbReference type="RefSeq" id="WP_189056523.1">
    <property type="nucleotide sequence ID" value="NZ_BMOR01000007.1"/>
</dbReference>
<reference evidence="3" key="1">
    <citation type="journal article" date="2019" name="Int. J. Syst. Evol. Microbiol.">
        <title>The Global Catalogue of Microorganisms (GCM) 10K type strain sequencing project: providing services to taxonomists for standard genome sequencing and annotation.</title>
        <authorList>
            <consortium name="The Broad Institute Genomics Platform"/>
            <consortium name="The Broad Institute Genome Sequencing Center for Infectious Disease"/>
            <person name="Wu L."/>
            <person name="Ma J."/>
        </authorList>
    </citation>
    <scope>NUCLEOTIDE SEQUENCE [LARGE SCALE GENOMIC DNA]</scope>
    <source>
        <strain evidence="3">JCM 16918</strain>
    </source>
</reference>
<name>A0ABQ2J258_9DEIO</name>
<dbReference type="InterPro" id="IPR026395">
    <property type="entry name" value="CshA_fibril"/>
</dbReference>
<dbReference type="EMBL" id="BMOR01000007">
    <property type="protein sequence ID" value="GGN38089.1"/>
    <property type="molecule type" value="Genomic_DNA"/>
</dbReference>
<evidence type="ECO:0000313" key="2">
    <source>
        <dbReference type="EMBL" id="GGN38089.1"/>
    </source>
</evidence>
<proteinExistence type="predicted"/>
<organism evidence="2 3">
    <name type="scientific">Deinococcus daejeonensis</name>
    <dbReference type="NCBI Taxonomy" id="1007098"/>
    <lineage>
        <taxon>Bacteria</taxon>
        <taxon>Thermotogati</taxon>
        <taxon>Deinococcota</taxon>
        <taxon>Deinococci</taxon>
        <taxon>Deinococcales</taxon>
        <taxon>Deinococcaceae</taxon>
        <taxon>Deinococcus</taxon>
    </lineage>
</organism>
<keyword evidence="3" id="KW-1185">Reference proteome</keyword>
<evidence type="ECO:0000313" key="3">
    <source>
        <dbReference type="Proteomes" id="UP000645517"/>
    </source>
</evidence>
<sequence length="514" mass="52456">MTSFTGPANVAIGQIARYEVRATTSSAYEQLENYPILPNSVFQILDVITTYTTPANSINSSAYAYACGWDNVTRSCVGPTTYAGKIGGTMTSTYIVRIIAGTADTIYNVVYDYSGSSFHYNSDYNDPAQNQAKTLTATAPNLTLSKTLAGPSPVNVGSTTGFTFTVTAAAADVYGTTTVADVLPAGLNVPDGTLTLSGTNAARWRCAASSNVITCTSVDPALNADGTNTPFMTAGTSSTFTVTGVSVTTSSVNVTNTASVRNPNETLTTDNTASLVIPVNQPPTAFNDTASGLAGAAVSVDVLSNDTDPNGNSTLNTGSVVFVNPPAGATLGSGARTMTVTGQGTWSVAAGGAVTFTPAPGYTGSPTPAQYTVSDTGGLTSSAATITITAATVTQPITGTVAKTQRLLPSGSFTTTPFSVRPGDLIEYCLTAIHAGQGYAAATSAFLRDVLSAHLAIVDDAYGSGQSVKLTRGAATPTYLTTAAAVSGSVVRVDIRPFDAANPAAQVCFQMRVR</sequence>
<feature type="domain" description="CshA" evidence="1">
    <location>
        <begin position="282"/>
        <end position="383"/>
    </location>
</feature>
<evidence type="ECO:0000259" key="1">
    <source>
        <dbReference type="Pfam" id="PF19076"/>
    </source>
</evidence>
<dbReference type="Pfam" id="PF19076">
    <property type="entry name" value="CshA_repeat"/>
    <property type="match status" value="1"/>
</dbReference>